<evidence type="ECO:0000313" key="8">
    <source>
        <dbReference type="EMBL" id="MBM6500198.1"/>
    </source>
</evidence>
<keyword evidence="2" id="KW-0229">DNA integration</keyword>
<dbReference type="PROSITE" id="PS51900">
    <property type="entry name" value="CB"/>
    <property type="match status" value="1"/>
</dbReference>
<dbReference type="InterPro" id="IPR025269">
    <property type="entry name" value="SAM-like_dom"/>
</dbReference>
<dbReference type="Pfam" id="PF00589">
    <property type="entry name" value="Phage_integrase"/>
    <property type="match status" value="1"/>
</dbReference>
<dbReference type="InterPro" id="IPR050090">
    <property type="entry name" value="Tyrosine_recombinase_XerCD"/>
</dbReference>
<evidence type="ECO:0000313" key="9">
    <source>
        <dbReference type="Proteomes" id="UP000759529"/>
    </source>
</evidence>
<organism evidence="8 9">
    <name type="scientific">Flavobacterium macrobrachii</name>
    <dbReference type="NCBI Taxonomy" id="591204"/>
    <lineage>
        <taxon>Bacteria</taxon>
        <taxon>Pseudomonadati</taxon>
        <taxon>Bacteroidota</taxon>
        <taxon>Flavobacteriia</taxon>
        <taxon>Flavobacteriales</taxon>
        <taxon>Flavobacteriaceae</taxon>
        <taxon>Flavobacterium</taxon>
    </lineage>
</organism>
<evidence type="ECO:0000256" key="1">
    <source>
        <dbReference type="ARBA" id="ARBA00008857"/>
    </source>
</evidence>
<dbReference type="InterPro" id="IPR044068">
    <property type="entry name" value="CB"/>
</dbReference>
<protein>
    <submittedName>
        <fullName evidence="8">Site-specific integrase</fullName>
    </submittedName>
</protein>
<keyword evidence="3 5" id="KW-0238">DNA-binding</keyword>
<proteinExistence type="inferred from homology"/>
<dbReference type="EMBL" id="JACSOD020000499">
    <property type="protein sequence ID" value="MBM6500198.1"/>
    <property type="molecule type" value="Genomic_DNA"/>
</dbReference>
<evidence type="ECO:0000256" key="3">
    <source>
        <dbReference type="ARBA" id="ARBA00023125"/>
    </source>
</evidence>
<evidence type="ECO:0000256" key="5">
    <source>
        <dbReference type="PROSITE-ProRule" id="PRU01248"/>
    </source>
</evidence>
<keyword evidence="4" id="KW-0233">DNA recombination</keyword>
<dbReference type="Gene3D" id="1.10.443.10">
    <property type="entry name" value="Intergrase catalytic core"/>
    <property type="match status" value="1"/>
</dbReference>
<feature type="domain" description="Core-binding (CB)" evidence="7">
    <location>
        <begin position="83"/>
        <end position="164"/>
    </location>
</feature>
<keyword evidence="9" id="KW-1185">Reference proteome</keyword>
<dbReference type="PANTHER" id="PTHR30349:SF64">
    <property type="entry name" value="PROPHAGE INTEGRASE INTD-RELATED"/>
    <property type="match status" value="1"/>
</dbReference>
<dbReference type="InterPro" id="IPR002104">
    <property type="entry name" value="Integrase_catalytic"/>
</dbReference>
<dbReference type="RefSeq" id="WP_187656756.1">
    <property type="nucleotide sequence ID" value="NZ_JACSOD020000499.1"/>
</dbReference>
<evidence type="ECO:0000259" key="6">
    <source>
        <dbReference type="PROSITE" id="PS51898"/>
    </source>
</evidence>
<dbReference type="Proteomes" id="UP000759529">
    <property type="component" value="Unassembled WGS sequence"/>
</dbReference>
<dbReference type="SUPFAM" id="SSF56349">
    <property type="entry name" value="DNA breaking-rejoining enzymes"/>
    <property type="match status" value="1"/>
</dbReference>
<dbReference type="InterPro" id="IPR011010">
    <property type="entry name" value="DNA_brk_join_enz"/>
</dbReference>
<feature type="domain" description="Tyr recombinase" evidence="6">
    <location>
        <begin position="185"/>
        <end position="349"/>
    </location>
</feature>
<dbReference type="PANTHER" id="PTHR30349">
    <property type="entry name" value="PHAGE INTEGRASE-RELATED"/>
    <property type="match status" value="1"/>
</dbReference>
<dbReference type="InterPro" id="IPR010998">
    <property type="entry name" value="Integrase_recombinase_N"/>
</dbReference>
<comment type="similarity">
    <text evidence="1">Belongs to the 'phage' integrase family.</text>
</comment>
<evidence type="ECO:0000256" key="4">
    <source>
        <dbReference type="ARBA" id="ARBA00023172"/>
    </source>
</evidence>
<name>A0ABS2CZ05_9FLAO</name>
<dbReference type="InterPro" id="IPR013762">
    <property type="entry name" value="Integrase-like_cat_sf"/>
</dbReference>
<gene>
    <name evidence="8" type="ORF">H9X54_012915</name>
</gene>
<dbReference type="Pfam" id="PF13102">
    <property type="entry name" value="Phage_int_SAM_5"/>
    <property type="match status" value="1"/>
</dbReference>
<sequence length="356" mass="41803">MSVNTRIKYLGDSNLSKRNRPYRFQLDYLLNGKRVRETIKETTFYPDDSKDVKKEKERIIDRIKSQLEIELGNSKNGLVSRQLQKANFIEYFEKQMGKKTPKTKIAWDNTLKHIIKFHGKKISFENITMSWLENFLTYLKNQELSNNSIDVYFKKVNATLNQAVKEKIIVENPIKYIEKPKKEETEILFLTKEELQKVIDTDFFDNEAKNAFILSCYTGLRVSDIKNLKWKHINNNKIQLVQTKTKNAVYIPLNQNALNLLEKQKHNKEFVFNLSEHESSINRTVKKLIKLTEIDKKIHFHCARHTFATLLVSSGVNIFTISKLMGHKDIKSTLVYAKVIDEEKEKAVNSMVEFNF</sequence>
<evidence type="ECO:0000259" key="7">
    <source>
        <dbReference type="PROSITE" id="PS51900"/>
    </source>
</evidence>
<accession>A0ABS2CZ05</accession>
<dbReference type="PROSITE" id="PS51898">
    <property type="entry name" value="TYR_RECOMBINASE"/>
    <property type="match status" value="1"/>
</dbReference>
<comment type="caution">
    <text evidence="8">The sequence shown here is derived from an EMBL/GenBank/DDBJ whole genome shotgun (WGS) entry which is preliminary data.</text>
</comment>
<dbReference type="Gene3D" id="1.10.150.130">
    <property type="match status" value="1"/>
</dbReference>
<reference evidence="8 9" key="1">
    <citation type="submission" date="2021-02" db="EMBL/GenBank/DDBJ databases">
        <authorList>
            <person name="Jung H.S."/>
            <person name="Chun B.H."/>
            <person name="Jeon C.O."/>
        </authorList>
    </citation>
    <scope>NUCLEOTIDE SEQUENCE [LARGE SCALE GENOMIC DNA]</scope>
    <source>
        <strain evidence="8 9">LMG 25203</strain>
    </source>
</reference>
<dbReference type="CDD" id="cd01185">
    <property type="entry name" value="INTN1_C_like"/>
    <property type="match status" value="1"/>
</dbReference>
<evidence type="ECO:0000256" key="2">
    <source>
        <dbReference type="ARBA" id="ARBA00022908"/>
    </source>
</evidence>